<keyword evidence="7 10" id="KW-0675">Receptor</keyword>
<evidence type="ECO:0000256" key="3">
    <source>
        <dbReference type="ARBA" id="ARBA00022741"/>
    </source>
</evidence>
<sequence length="524" mass="58734">MIDAAIAFTREGLILWCQIYDSLDLKAINKLIQDYLLSEKSNLDTVYFDGIYYRWSMINEYNIIFVLSHRALLPSDKTKLFINDITRSFKKYIKRRVTSKTLLILESSEFEDFSNEFTKIISNSNRLTSNITGVNKSQTAKSETNNLDKNDIEGKGKKGKEKRSWSYKDKISRKDIDALDFSEKVQSDNGQMGQAINTSQYIDSESDDSYCEEKESIFTRYYRKVADSLQSYMGNKTLTIEDVDKAMVELKSLLASRNVSTDVCEMLCESVKKGLIGKTTKRFVSVNKAINDALCNAVTQVLTYSGTIDIFAEATRHKNQNLLYTIAFCGVNGVGKSTTLAKVCYFLKNKGFKVLLAACDTFRSGAVEQLKIHANCLNVEVFDRGYGKNPDEIAKSAISYAEQNSYDVVLIDTAGRMQDNEPLMKSLAKLVHVNNPSRIFFVGEALVGNDGVDQLEKFNNCFKHSKRGIDGIILTKFDTVDNKVGAALSMSYIAGKPIVFVGTGQNYNNLRPLNSASVVKSLTS</sequence>
<dbReference type="GO" id="GO:0005525">
    <property type="term" value="F:GTP binding"/>
    <property type="evidence" value="ECO:0007669"/>
    <property type="project" value="UniProtKB-KW"/>
</dbReference>
<dbReference type="CDD" id="cd17876">
    <property type="entry name" value="SRalpha_C"/>
    <property type="match status" value="1"/>
</dbReference>
<dbReference type="OMA" id="NCEESKG"/>
<dbReference type="GO" id="GO:0005785">
    <property type="term" value="C:signal recognition particle receptor complex"/>
    <property type="evidence" value="ECO:0007669"/>
    <property type="project" value="InterPro"/>
</dbReference>
<dbReference type="GeneID" id="24424462"/>
<keyword evidence="6" id="KW-0472">Membrane</keyword>
<dbReference type="InterPro" id="IPR013822">
    <property type="entry name" value="Signal_recog_particl_SRP54_hlx"/>
</dbReference>
<dbReference type="GO" id="GO:0006614">
    <property type="term" value="P:SRP-dependent cotranslational protein targeting to membrane"/>
    <property type="evidence" value="ECO:0007669"/>
    <property type="project" value="InterPro"/>
</dbReference>
<organism evidence="10 11">
    <name type="scientific">Babesia microti (strain RI)</name>
    <dbReference type="NCBI Taxonomy" id="1133968"/>
    <lineage>
        <taxon>Eukaryota</taxon>
        <taxon>Sar</taxon>
        <taxon>Alveolata</taxon>
        <taxon>Apicomplexa</taxon>
        <taxon>Aconoidasida</taxon>
        <taxon>Piroplasmida</taxon>
        <taxon>Babesiidae</taxon>
        <taxon>Babesia</taxon>
    </lineage>
</organism>
<protein>
    <submittedName>
        <fullName evidence="10">Signal recognition particle receptor subunit alpha</fullName>
    </submittedName>
</protein>
<dbReference type="CDD" id="cd14826">
    <property type="entry name" value="SR_alpha_SRX"/>
    <property type="match status" value="1"/>
</dbReference>
<dbReference type="SUPFAM" id="SSF47364">
    <property type="entry name" value="Domain of the SRP/SRP receptor G-proteins"/>
    <property type="match status" value="1"/>
</dbReference>
<dbReference type="RefSeq" id="XP_012648441.1">
    <property type="nucleotide sequence ID" value="XM_012792987.1"/>
</dbReference>
<dbReference type="SUPFAM" id="SSF64356">
    <property type="entry name" value="SNARE-like"/>
    <property type="match status" value="1"/>
</dbReference>
<name>I7J6J1_BABMR</name>
<reference evidence="10 11" key="3">
    <citation type="journal article" date="2016" name="Sci. Rep.">
        <title>Genome-wide diversity and gene expression profiling of Babesia microti isolates identify polymorphic genes that mediate host-pathogen interactions.</title>
        <authorList>
            <person name="Silva J.C."/>
            <person name="Cornillot E."/>
            <person name="McCracken C."/>
            <person name="Usmani-Brown S."/>
            <person name="Dwivedi A."/>
            <person name="Ifeonu O.O."/>
            <person name="Crabtree J."/>
            <person name="Gotia H.T."/>
            <person name="Virji A.Z."/>
            <person name="Reynes C."/>
            <person name="Colinge J."/>
            <person name="Kumar V."/>
            <person name="Lawres L."/>
            <person name="Pazzi J.E."/>
            <person name="Pablo J.V."/>
            <person name="Hung C."/>
            <person name="Brancato J."/>
            <person name="Kumari P."/>
            <person name="Orvis J."/>
            <person name="Tretina K."/>
            <person name="Chibucos M."/>
            <person name="Ott S."/>
            <person name="Sadzewicz L."/>
            <person name="Sengamalay N."/>
            <person name="Shetty A.C."/>
            <person name="Su Q."/>
            <person name="Tallon L."/>
            <person name="Fraser C.M."/>
            <person name="Frutos R."/>
            <person name="Molina D.M."/>
            <person name="Krause P.J."/>
            <person name="Ben Mamoun C."/>
        </authorList>
    </citation>
    <scope>NUCLEOTIDE SEQUENCE [LARGE SCALE GENOMIC DNA]</scope>
    <source>
        <strain evidence="10 11">RI</strain>
    </source>
</reference>
<evidence type="ECO:0000313" key="10">
    <source>
        <dbReference type="EMBL" id="CCF73832.1"/>
    </source>
</evidence>
<keyword evidence="5" id="KW-0342">GTP-binding</keyword>
<keyword evidence="3" id="KW-0547">Nucleotide-binding</keyword>
<dbReference type="FunFam" id="3.40.50.300:FF:000188">
    <property type="entry name" value="signal recognition particle receptor subunit alpha"/>
    <property type="match status" value="1"/>
</dbReference>
<dbReference type="EMBL" id="FO082872">
    <property type="protein sequence ID" value="CCF73832.1"/>
    <property type="molecule type" value="Genomic_DNA"/>
</dbReference>
<dbReference type="VEuPathDB" id="PiroplasmaDB:BMR1_02g03400"/>
<feature type="domain" description="SRP54-type proteins GTP-binding" evidence="9">
    <location>
        <begin position="497"/>
        <end position="510"/>
    </location>
</feature>
<evidence type="ECO:0000256" key="1">
    <source>
        <dbReference type="ARBA" id="ARBA00004397"/>
    </source>
</evidence>
<dbReference type="GO" id="GO:0003924">
    <property type="term" value="F:GTPase activity"/>
    <property type="evidence" value="ECO:0007669"/>
    <property type="project" value="InterPro"/>
</dbReference>
<dbReference type="SUPFAM" id="SSF52540">
    <property type="entry name" value="P-loop containing nucleoside triphosphate hydrolases"/>
    <property type="match status" value="1"/>
</dbReference>
<dbReference type="Pfam" id="PF04086">
    <property type="entry name" value="SRP-alpha_N"/>
    <property type="match status" value="1"/>
</dbReference>
<dbReference type="PANTHER" id="PTHR43134:SF1">
    <property type="entry name" value="SIGNAL RECOGNITION PARTICLE RECEPTOR SUBUNIT ALPHA"/>
    <property type="match status" value="1"/>
</dbReference>
<comment type="subcellular location">
    <subcellularLocation>
        <location evidence="1">Endoplasmic reticulum membrane</location>
        <topology evidence="1">Peripheral membrane protein</topology>
        <orientation evidence="1">Cytoplasmic side</orientation>
    </subcellularLocation>
</comment>
<dbReference type="Pfam" id="PF02881">
    <property type="entry name" value="SRP54_N"/>
    <property type="match status" value="1"/>
</dbReference>
<evidence type="ECO:0000256" key="7">
    <source>
        <dbReference type="ARBA" id="ARBA00023170"/>
    </source>
</evidence>
<dbReference type="Gene3D" id="3.40.50.300">
    <property type="entry name" value="P-loop containing nucleotide triphosphate hydrolases"/>
    <property type="match status" value="1"/>
</dbReference>
<dbReference type="OrthoDB" id="1727884at2759"/>
<reference evidence="10 11" key="2">
    <citation type="journal article" date="2013" name="PLoS ONE">
        <title>Whole genome mapping and re-organization of the nuclear and mitochondrial genomes of Babesia microti isolates.</title>
        <authorList>
            <person name="Cornillot E."/>
            <person name="Dassouli A."/>
            <person name="Garg A."/>
            <person name="Pachikara N."/>
            <person name="Randazzo S."/>
            <person name="Depoix D."/>
            <person name="Carcy B."/>
            <person name="Delbecq S."/>
            <person name="Frutos R."/>
            <person name="Silva J.C."/>
            <person name="Sutton R."/>
            <person name="Krause P.J."/>
            <person name="Mamoun C.B."/>
        </authorList>
    </citation>
    <scope>NUCLEOTIDE SEQUENCE [LARGE SCALE GENOMIC DNA]</scope>
    <source>
        <strain evidence="10 11">RI</strain>
    </source>
</reference>
<evidence type="ECO:0000256" key="5">
    <source>
        <dbReference type="ARBA" id="ARBA00023134"/>
    </source>
</evidence>
<dbReference type="PANTHER" id="PTHR43134">
    <property type="entry name" value="SIGNAL RECOGNITION PARTICLE RECEPTOR SUBUNIT ALPHA"/>
    <property type="match status" value="1"/>
</dbReference>
<reference evidence="10 11" key="1">
    <citation type="journal article" date="2012" name="Nucleic Acids Res.">
        <title>Sequencing of the smallest Apicomplexan genome from the human pathogen Babesia microti.</title>
        <authorList>
            <person name="Cornillot E."/>
            <person name="Hadj-Kaddour K."/>
            <person name="Dassouli A."/>
            <person name="Noel B."/>
            <person name="Ranwez V."/>
            <person name="Vacherie B."/>
            <person name="Augagneur Y."/>
            <person name="Bres V."/>
            <person name="Duclos A."/>
            <person name="Randazzo S."/>
            <person name="Carcy B."/>
            <person name="Debierre-Grockiego F."/>
            <person name="Delbecq S."/>
            <person name="Moubri-Menage K."/>
            <person name="Shams-Eldin H."/>
            <person name="Usmani-Brown S."/>
            <person name="Bringaud F."/>
            <person name="Wincker P."/>
            <person name="Vivares C.P."/>
            <person name="Schwarz R.T."/>
            <person name="Schetters T.P."/>
            <person name="Krause P.J."/>
            <person name="Gorenflot A."/>
            <person name="Berry V."/>
            <person name="Barbe V."/>
            <person name="Ben Mamoun C."/>
        </authorList>
    </citation>
    <scope>NUCLEOTIDE SEQUENCE [LARGE SCALE GENOMIC DNA]</scope>
    <source>
        <strain evidence="10 11">RI</strain>
    </source>
</reference>
<keyword evidence="4" id="KW-0256">Endoplasmic reticulum</keyword>
<dbReference type="Gene3D" id="1.20.120.140">
    <property type="entry name" value="Signal recognition particle SRP54, nucleotide-binding domain"/>
    <property type="match status" value="1"/>
</dbReference>
<evidence type="ECO:0000259" key="9">
    <source>
        <dbReference type="PROSITE" id="PS00300"/>
    </source>
</evidence>
<dbReference type="GO" id="GO:0006886">
    <property type="term" value="P:intracellular protein transport"/>
    <property type="evidence" value="ECO:0007669"/>
    <property type="project" value="InterPro"/>
</dbReference>
<dbReference type="InterPro" id="IPR036225">
    <property type="entry name" value="SRP/SRP_N"/>
</dbReference>
<accession>I7J6J1</accession>
<dbReference type="InterPro" id="IPR042101">
    <property type="entry name" value="SRP54_N_sf"/>
</dbReference>
<dbReference type="Gene3D" id="3.30.450.60">
    <property type="match status" value="1"/>
</dbReference>
<gene>
    <name evidence="10" type="ORF">BMR1_02g03400</name>
</gene>
<dbReference type="KEGG" id="bmic:BMR1_02g03400"/>
<dbReference type="GO" id="GO:0005047">
    <property type="term" value="F:signal recognition particle binding"/>
    <property type="evidence" value="ECO:0007669"/>
    <property type="project" value="InterPro"/>
</dbReference>
<comment type="similarity">
    <text evidence="2">Belongs to the GTP-binding SRP family.</text>
</comment>
<dbReference type="SMART" id="SM00382">
    <property type="entry name" value="AAA"/>
    <property type="match status" value="1"/>
</dbReference>
<dbReference type="InterPro" id="IPR027417">
    <property type="entry name" value="P-loop_NTPase"/>
</dbReference>
<dbReference type="PROSITE" id="PS00300">
    <property type="entry name" value="SRP54"/>
    <property type="match status" value="1"/>
</dbReference>
<feature type="region of interest" description="Disordered" evidence="8">
    <location>
        <begin position="137"/>
        <end position="160"/>
    </location>
</feature>
<dbReference type="InterPro" id="IPR000897">
    <property type="entry name" value="SRP54_GTPase_dom"/>
</dbReference>
<dbReference type="Pfam" id="PF00448">
    <property type="entry name" value="SRP54"/>
    <property type="match status" value="1"/>
</dbReference>
<keyword evidence="11" id="KW-1185">Reference proteome</keyword>
<evidence type="ECO:0000256" key="4">
    <source>
        <dbReference type="ARBA" id="ARBA00022824"/>
    </source>
</evidence>
<evidence type="ECO:0000256" key="8">
    <source>
        <dbReference type="SAM" id="MobiDB-lite"/>
    </source>
</evidence>
<proteinExistence type="inferred from homology"/>
<evidence type="ECO:0000313" key="11">
    <source>
        <dbReference type="Proteomes" id="UP000002899"/>
    </source>
</evidence>
<evidence type="ECO:0000256" key="2">
    <source>
        <dbReference type="ARBA" id="ARBA00008531"/>
    </source>
</evidence>
<dbReference type="SMART" id="SM00962">
    <property type="entry name" value="SRP54"/>
    <property type="match status" value="1"/>
</dbReference>
<dbReference type="InterPro" id="IPR011012">
    <property type="entry name" value="Longin-like_dom_sf"/>
</dbReference>
<evidence type="ECO:0000256" key="6">
    <source>
        <dbReference type="ARBA" id="ARBA00023136"/>
    </source>
</evidence>
<dbReference type="InterPro" id="IPR007222">
    <property type="entry name" value="Sig_recog_particle_rcpt_asu_N"/>
</dbReference>
<feature type="compositionally biased region" description="Basic and acidic residues" evidence="8">
    <location>
        <begin position="146"/>
        <end position="160"/>
    </location>
</feature>
<dbReference type="Proteomes" id="UP000002899">
    <property type="component" value="Chromosome II"/>
</dbReference>
<dbReference type="AlphaFoldDB" id="I7J6J1"/>
<dbReference type="InterPro" id="IPR003593">
    <property type="entry name" value="AAA+_ATPase"/>
</dbReference>